<feature type="region of interest" description="Disordered" evidence="5">
    <location>
        <begin position="1"/>
        <end position="22"/>
    </location>
</feature>
<evidence type="ECO:0000256" key="5">
    <source>
        <dbReference type="SAM" id="MobiDB-lite"/>
    </source>
</evidence>
<keyword evidence="3 4" id="KW-0456">Lyase</keyword>
<evidence type="ECO:0000256" key="4">
    <source>
        <dbReference type="HAMAP-Rule" id="MF_01632"/>
    </source>
</evidence>
<protein>
    <recommendedName>
        <fullName evidence="4">Probable chorismate pyruvate-lyase</fullName>
        <shortName evidence="4">CL</shortName>
        <shortName evidence="4">CPL</shortName>
        <ecNumber evidence="4">4.1.3.40</ecNumber>
    </recommendedName>
</protein>
<comment type="function">
    <text evidence="4">Removes the pyruvyl group from chorismate, with concomitant aromatization of the ring, to provide 4-hydroxybenzoate (4HB) for the ubiquinone pathway.</text>
</comment>
<dbReference type="Proteomes" id="UP000323161">
    <property type="component" value="Unassembled WGS sequence"/>
</dbReference>
<comment type="caution">
    <text evidence="4">Lacks conserved residue(s) required for the propagation of feature annotation.</text>
</comment>
<dbReference type="GO" id="GO:0008813">
    <property type="term" value="F:chorismate lyase activity"/>
    <property type="evidence" value="ECO:0007669"/>
    <property type="project" value="UniProtKB-UniRule"/>
</dbReference>
<accession>A0A5B0VLL2</accession>
<dbReference type="GO" id="GO:0005829">
    <property type="term" value="C:cytosol"/>
    <property type="evidence" value="ECO:0007669"/>
    <property type="project" value="TreeGrafter"/>
</dbReference>
<evidence type="ECO:0000256" key="1">
    <source>
        <dbReference type="ARBA" id="ARBA00022490"/>
    </source>
</evidence>
<feature type="binding site" evidence="4">
    <location>
        <position position="185"/>
    </location>
    <ligand>
        <name>substrate</name>
    </ligand>
</feature>
<dbReference type="AlphaFoldDB" id="A0A5B0VLL2"/>
<dbReference type="UniPathway" id="UPA00232"/>
<dbReference type="InterPro" id="IPR028978">
    <property type="entry name" value="Chorismate_lyase_/UTRA_dom_sf"/>
</dbReference>
<gene>
    <name evidence="4" type="primary">ubiC</name>
    <name evidence="6" type="ORF">FWJ25_00080</name>
</gene>
<dbReference type="InterPro" id="IPR007440">
    <property type="entry name" value="Chorismate--pyruvate_lyase"/>
</dbReference>
<reference evidence="6 7" key="1">
    <citation type="submission" date="2019-08" db="EMBL/GenBank/DDBJ databases">
        <title>Marinobacter ZYF650 sp. nov., a marine bacterium isolated from seawater of the Mariana trench.</title>
        <authorList>
            <person name="Ahmad W."/>
        </authorList>
    </citation>
    <scope>NUCLEOTIDE SEQUENCE [LARGE SCALE GENOMIC DNA]</scope>
    <source>
        <strain evidence="6 7">ZYF650</strain>
    </source>
</reference>
<dbReference type="PANTHER" id="PTHR38683:SF1">
    <property type="entry name" value="CHORISMATE PYRUVATE-LYASE"/>
    <property type="match status" value="1"/>
</dbReference>
<evidence type="ECO:0000313" key="7">
    <source>
        <dbReference type="Proteomes" id="UP000323161"/>
    </source>
</evidence>
<dbReference type="RefSeq" id="WP_149598216.1">
    <property type="nucleotide sequence ID" value="NZ_VTUU01000001.1"/>
</dbReference>
<dbReference type="GO" id="GO:0042866">
    <property type="term" value="P:pyruvate biosynthetic process"/>
    <property type="evidence" value="ECO:0007669"/>
    <property type="project" value="UniProtKB-UniRule"/>
</dbReference>
<organism evidence="6 7">
    <name type="scientific">Marinobacter salinexigens</name>
    <dbReference type="NCBI Taxonomy" id="2919747"/>
    <lineage>
        <taxon>Bacteria</taxon>
        <taxon>Pseudomonadati</taxon>
        <taxon>Pseudomonadota</taxon>
        <taxon>Gammaproteobacteria</taxon>
        <taxon>Pseudomonadales</taxon>
        <taxon>Marinobacteraceae</taxon>
        <taxon>Marinobacter</taxon>
    </lineage>
</organism>
<dbReference type="EMBL" id="VTUU01000001">
    <property type="protein sequence ID" value="KAA1175572.1"/>
    <property type="molecule type" value="Genomic_DNA"/>
</dbReference>
<proteinExistence type="inferred from homology"/>
<keyword evidence="2 4" id="KW-0831">Ubiquinone biosynthesis</keyword>
<dbReference type="HAMAP" id="MF_01632">
    <property type="entry name" value="UbiC"/>
    <property type="match status" value="1"/>
</dbReference>
<sequence length="193" mass="21909">MPSRGSDINLNVPEPSADPRSLNIPRTEWYQSLAAAGLRNDDVHGPARYWLQVEGSFTQALRHECRHSFHVEIHHEGFAQPSPEEARHLGIPWRQNAWVREVRLCGDGEPWVLARTIIPLKCLEGEGRRLRRLGNRPLGAYLFSSPRWQRGPIETGLCTTEVTGQPEIARRSLFSNGNKSLLVGEYLLPALYR</sequence>
<feature type="binding site" evidence="4">
    <location>
        <position position="100"/>
    </location>
    <ligand>
        <name>substrate</name>
    </ligand>
</feature>
<dbReference type="SUPFAM" id="SSF64288">
    <property type="entry name" value="Chorismate lyase-like"/>
    <property type="match status" value="1"/>
</dbReference>
<keyword evidence="4" id="KW-0670">Pyruvate</keyword>
<comment type="catalytic activity">
    <reaction evidence="4">
        <text>chorismate = 4-hydroxybenzoate + pyruvate</text>
        <dbReference type="Rhea" id="RHEA:16505"/>
        <dbReference type="ChEBI" id="CHEBI:15361"/>
        <dbReference type="ChEBI" id="CHEBI:17879"/>
        <dbReference type="ChEBI" id="CHEBI:29748"/>
        <dbReference type="EC" id="4.1.3.40"/>
    </reaction>
</comment>
<comment type="caution">
    <text evidence="6">The sequence shown here is derived from an EMBL/GenBank/DDBJ whole genome shotgun (WGS) entry which is preliminary data.</text>
</comment>
<keyword evidence="1 4" id="KW-0963">Cytoplasm</keyword>
<feature type="binding site" evidence="4">
    <location>
        <position position="138"/>
    </location>
    <ligand>
        <name>substrate</name>
    </ligand>
</feature>
<comment type="pathway">
    <text evidence="4">Cofactor biosynthesis; ubiquinone biosynthesis.</text>
</comment>
<dbReference type="GO" id="GO:0006744">
    <property type="term" value="P:ubiquinone biosynthetic process"/>
    <property type="evidence" value="ECO:0007669"/>
    <property type="project" value="UniProtKB-UniRule"/>
</dbReference>
<keyword evidence="7" id="KW-1185">Reference proteome</keyword>
<dbReference type="PANTHER" id="PTHR38683">
    <property type="entry name" value="CHORISMATE PYRUVATE-LYASE"/>
    <property type="match status" value="1"/>
</dbReference>
<evidence type="ECO:0000313" key="6">
    <source>
        <dbReference type="EMBL" id="KAA1175572.1"/>
    </source>
</evidence>
<comment type="similarity">
    <text evidence="4">Belongs to the UbiC family.</text>
</comment>
<dbReference type="Gene3D" id="3.40.1410.10">
    <property type="entry name" value="Chorismate lyase-like"/>
    <property type="match status" value="1"/>
</dbReference>
<name>A0A5B0VLL2_9GAMM</name>
<evidence type="ECO:0000256" key="2">
    <source>
        <dbReference type="ARBA" id="ARBA00022688"/>
    </source>
</evidence>
<dbReference type="EC" id="4.1.3.40" evidence="4"/>
<evidence type="ECO:0000256" key="3">
    <source>
        <dbReference type="ARBA" id="ARBA00023239"/>
    </source>
</evidence>
<comment type="subcellular location">
    <subcellularLocation>
        <location evidence="4">Cytoplasm</location>
    </subcellularLocation>
</comment>
<dbReference type="Pfam" id="PF04345">
    <property type="entry name" value="Chor_lyase"/>
    <property type="match status" value="1"/>
</dbReference>